<evidence type="ECO:0000313" key="8">
    <source>
        <dbReference type="Proteomes" id="UP000254741"/>
    </source>
</evidence>
<dbReference type="PANTHER" id="PTHR42963">
    <property type="entry name" value="CHROMOSOME PARTITION PROTEIN MUKB"/>
    <property type="match status" value="1"/>
</dbReference>
<keyword evidence="4" id="KW-0238">DNA-binding</keyword>
<dbReference type="InterPro" id="IPR050308">
    <property type="entry name" value="MukB/SMC"/>
</dbReference>
<sequence length="338" mass="38259">MTETLNERQARVLSLAELKDKLDEMEGVQFKQFNSITDYHSLMFDLGIIARRLRSASDRSKFYRLIEASLYGGISSAITRIATRLFIAGKQRRAQGVPGYGSGVAREPAHAGSDSRYPIRSRSVLKHLISEATDYVAADYMRHANERRVHLDQALAFRRELYTSRKQLAAEQYKHVDMARELGEHNGAEGSLEADYQAASDHLNLVQTALRQQEKIERYEADLEELQIRLEEQDEVVAEAAEMQEENEARAEAAELEVDELKSQLADYQQALDVQQTRAIQYNQAISALARARELCHLPDLTPESAAEWLDTFQAKEQEATEKLLSSGTKNERGANRA</sequence>
<keyword evidence="7" id="KW-0131">Cell cycle</keyword>
<feature type="coiled-coil region" evidence="5">
    <location>
        <begin position="209"/>
        <end position="278"/>
    </location>
</feature>
<dbReference type="GO" id="GO:0003677">
    <property type="term" value="F:DNA binding"/>
    <property type="evidence" value="ECO:0007669"/>
    <property type="project" value="UniProtKB-KW"/>
</dbReference>
<dbReference type="GO" id="GO:0051301">
    <property type="term" value="P:cell division"/>
    <property type="evidence" value="ECO:0007669"/>
    <property type="project" value="UniProtKB-KW"/>
</dbReference>
<dbReference type="Gene3D" id="3.40.1140.10">
    <property type="match status" value="1"/>
</dbReference>
<dbReference type="Pfam" id="PF04310">
    <property type="entry name" value="MukB"/>
    <property type="match status" value="1"/>
</dbReference>
<evidence type="ECO:0000256" key="5">
    <source>
        <dbReference type="SAM" id="Coils"/>
    </source>
</evidence>
<evidence type="ECO:0000256" key="3">
    <source>
        <dbReference type="ARBA" id="ARBA00023067"/>
    </source>
</evidence>
<dbReference type="EMBL" id="UGXG01000002">
    <property type="protein sequence ID" value="SUG48429.1"/>
    <property type="molecule type" value="Genomic_DNA"/>
</dbReference>
<evidence type="ECO:0000256" key="2">
    <source>
        <dbReference type="ARBA" id="ARBA00022829"/>
    </source>
</evidence>
<dbReference type="PANTHER" id="PTHR42963:SF1">
    <property type="entry name" value="DUF4476 DOMAIN-CONTAINING PROTEIN"/>
    <property type="match status" value="1"/>
</dbReference>
<reference evidence="7 8" key="1">
    <citation type="submission" date="2018-06" db="EMBL/GenBank/DDBJ databases">
        <authorList>
            <consortium name="Pathogen Informatics"/>
            <person name="Doyle S."/>
        </authorList>
    </citation>
    <scope>NUCLEOTIDE SEQUENCE [LARGE SCALE GENOMIC DNA]</scope>
    <source>
        <strain evidence="7 8">NCTC8297</strain>
    </source>
</reference>
<feature type="domain" description="MukB N-terminal" evidence="6">
    <location>
        <begin position="2"/>
        <end position="81"/>
    </location>
</feature>
<dbReference type="AlphaFoldDB" id="A0A379TFY3"/>
<evidence type="ECO:0000313" key="7">
    <source>
        <dbReference type="EMBL" id="SUG48429.1"/>
    </source>
</evidence>
<protein>
    <submittedName>
        <fullName evidence="7">Cell division protein</fullName>
    </submittedName>
</protein>
<keyword evidence="5" id="KW-0175">Coiled coil</keyword>
<keyword evidence="1" id="KW-0963">Cytoplasm</keyword>
<dbReference type="GO" id="GO:0009295">
    <property type="term" value="C:nucleoid"/>
    <property type="evidence" value="ECO:0007669"/>
    <property type="project" value="InterPro"/>
</dbReference>
<dbReference type="GO" id="GO:0030261">
    <property type="term" value="P:chromosome condensation"/>
    <property type="evidence" value="ECO:0007669"/>
    <property type="project" value="UniProtKB-KW"/>
</dbReference>
<evidence type="ECO:0000259" key="6">
    <source>
        <dbReference type="Pfam" id="PF04310"/>
    </source>
</evidence>
<dbReference type="GO" id="GO:0007059">
    <property type="term" value="P:chromosome segregation"/>
    <property type="evidence" value="ECO:0007669"/>
    <property type="project" value="UniProtKB-KW"/>
</dbReference>
<keyword evidence="7" id="KW-0132">Cell division</keyword>
<dbReference type="GO" id="GO:0005524">
    <property type="term" value="F:ATP binding"/>
    <property type="evidence" value="ECO:0007669"/>
    <property type="project" value="InterPro"/>
</dbReference>
<dbReference type="InterPro" id="IPR007406">
    <property type="entry name" value="MukB_N_dom"/>
</dbReference>
<dbReference type="Proteomes" id="UP000254741">
    <property type="component" value="Unassembled WGS sequence"/>
</dbReference>
<evidence type="ECO:0000256" key="4">
    <source>
        <dbReference type="ARBA" id="ARBA00023125"/>
    </source>
</evidence>
<gene>
    <name evidence="7" type="primary">mukB_6</name>
    <name evidence="7" type="ORF">NCTC8297_03730</name>
</gene>
<name>A0A379TFY3_SALER</name>
<accession>A0A379TFY3</accession>
<dbReference type="GO" id="GO:0005737">
    <property type="term" value="C:cytoplasm"/>
    <property type="evidence" value="ECO:0007669"/>
    <property type="project" value="TreeGrafter"/>
</dbReference>
<evidence type="ECO:0000256" key="1">
    <source>
        <dbReference type="ARBA" id="ARBA00022490"/>
    </source>
</evidence>
<keyword evidence="2" id="KW-0159">Chromosome partition</keyword>
<organism evidence="7 8">
    <name type="scientific">Salmonella enterica subsp. arizonae</name>
    <dbReference type="NCBI Taxonomy" id="59203"/>
    <lineage>
        <taxon>Bacteria</taxon>
        <taxon>Pseudomonadati</taxon>
        <taxon>Pseudomonadota</taxon>
        <taxon>Gammaproteobacteria</taxon>
        <taxon>Enterobacterales</taxon>
        <taxon>Enterobacteriaceae</taxon>
        <taxon>Salmonella</taxon>
    </lineage>
</organism>
<proteinExistence type="predicted"/>
<keyword evidence="3" id="KW-0226">DNA condensation</keyword>